<proteinExistence type="predicted"/>
<evidence type="ECO:0000256" key="1">
    <source>
        <dbReference type="SAM" id="MobiDB-lite"/>
    </source>
</evidence>
<evidence type="ECO:0000313" key="4">
    <source>
        <dbReference type="Proteomes" id="UP000008810"/>
    </source>
</evidence>
<dbReference type="AlphaFoldDB" id="A0A0Q3LDY1"/>
<name>A0A0Q3LDY1_BRADI</name>
<dbReference type="Gramene" id="KQK21185">
    <property type="protein sequence ID" value="KQK21185"/>
    <property type="gene ID" value="BRADI_1g59216v3"/>
</dbReference>
<dbReference type="EMBL" id="CM000880">
    <property type="protein sequence ID" value="KQK21185.1"/>
    <property type="molecule type" value="Genomic_DNA"/>
</dbReference>
<gene>
    <name evidence="2" type="ORF">BRADI_1g59216v3</name>
</gene>
<reference evidence="3" key="3">
    <citation type="submission" date="2018-08" db="UniProtKB">
        <authorList>
            <consortium name="EnsemblPlants"/>
        </authorList>
    </citation>
    <scope>IDENTIFICATION</scope>
    <source>
        <strain evidence="3">cv. Bd21</strain>
    </source>
</reference>
<dbReference type="Proteomes" id="UP000008810">
    <property type="component" value="Chromosome 1"/>
</dbReference>
<dbReference type="InParanoid" id="A0A0Q3LDY1"/>
<sequence length="158" mass="17001">MRRIPRLAPPSFPSASIPSGRRLHPLPHDLHRPPSLHRPLPAPQTSLQRPLILIRAAAPFVPPPSSRGHAGAAASLPPFAFLAMTRRRRLPLPPCLLLIRSAASLPLPRRPSRPESKPNRSGCSPHPHPHPPACIAAADDACWYPATPPLQPLPPAAA</sequence>
<protein>
    <submittedName>
        <fullName evidence="2 3">Uncharacterized protein</fullName>
    </submittedName>
</protein>
<evidence type="ECO:0000313" key="2">
    <source>
        <dbReference type="EMBL" id="KQK21185.1"/>
    </source>
</evidence>
<keyword evidence="4" id="KW-1185">Reference proteome</keyword>
<dbReference type="EnsemblPlants" id="KQK21185">
    <property type="protein sequence ID" value="KQK21185"/>
    <property type="gene ID" value="BRADI_1g59216v3"/>
</dbReference>
<organism evidence="2">
    <name type="scientific">Brachypodium distachyon</name>
    <name type="common">Purple false brome</name>
    <name type="synonym">Trachynia distachya</name>
    <dbReference type="NCBI Taxonomy" id="15368"/>
    <lineage>
        <taxon>Eukaryota</taxon>
        <taxon>Viridiplantae</taxon>
        <taxon>Streptophyta</taxon>
        <taxon>Embryophyta</taxon>
        <taxon>Tracheophyta</taxon>
        <taxon>Spermatophyta</taxon>
        <taxon>Magnoliopsida</taxon>
        <taxon>Liliopsida</taxon>
        <taxon>Poales</taxon>
        <taxon>Poaceae</taxon>
        <taxon>BOP clade</taxon>
        <taxon>Pooideae</taxon>
        <taxon>Stipodae</taxon>
        <taxon>Brachypodieae</taxon>
        <taxon>Brachypodium</taxon>
    </lineage>
</organism>
<reference evidence="2 3" key="1">
    <citation type="journal article" date="2010" name="Nature">
        <title>Genome sequencing and analysis of the model grass Brachypodium distachyon.</title>
        <authorList>
            <consortium name="International Brachypodium Initiative"/>
        </authorList>
    </citation>
    <scope>NUCLEOTIDE SEQUENCE [LARGE SCALE GENOMIC DNA]</scope>
    <source>
        <strain evidence="2 3">Bd21</strain>
    </source>
</reference>
<feature type="region of interest" description="Disordered" evidence="1">
    <location>
        <begin position="106"/>
        <end position="130"/>
    </location>
</feature>
<reference evidence="2" key="2">
    <citation type="submission" date="2017-06" db="EMBL/GenBank/DDBJ databases">
        <title>WGS assembly of Brachypodium distachyon.</title>
        <authorList>
            <consortium name="The International Brachypodium Initiative"/>
            <person name="Lucas S."/>
            <person name="Harmon-Smith M."/>
            <person name="Lail K."/>
            <person name="Tice H."/>
            <person name="Grimwood J."/>
            <person name="Bruce D."/>
            <person name="Barry K."/>
            <person name="Shu S."/>
            <person name="Lindquist E."/>
            <person name="Wang M."/>
            <person name="Pitluck S."/>
            <person name="Vogel J.P."/>
            <person name="Garvin D.F."/>
            <person name="Mockler T.C."/>
            <person name="Schmutz J."/>
            <person name="Rokhsar D."/>
            <person name="Bevan M.W."/>
        </authorList>
    </citation>
    <scope>NUCLEOTIDE SEQUENCE</scope>
    <source>
        <strain evidence="2">Bd21</strain>
    </source>
</reference>
<evidence type="ECO:0000313" key="3">
    <source>
        <dbReference type="EnsemblPlants" id="KQK21185"/>
    </source>
</evidence>
<feature type="region of interest" description="Disordered" evidence="1">
    <location>
        <begin position="1"/>
        <end position="43"/>
    </location>
</feature>
<accession>A0A0Q3LDY1</accession>